<dbReference type="PANTHER" id="PTHR10625">
    <property type="entry name" value="HISTONE DEACETYLASE HDAC1-RELATED"/>
    <property type="match status" value="1"/>
</dbReference>
<dbReference type="InterPro" id="IPR023696">
    <property type="entry name" value="Ureohydrolase_dom_sf"/>
</dbReference>
<dbReference type="Proteomes" id="UP000316562">
    <property type="component" value="Unassembled WGS sequence"/>
</dbReference>
<name>A0A519BJA1_ACIG2</name>
<reference evidence="3 4" key="1">
    <citation type="journal article" date="2019" name="ISME J.">
        <title>Insights into ecological role of a new deltaproteobacterial order Candidatus Acidulodesulfobacterales by metagenomics and metatranscriptomics.</title>
        <authorList>
            <person name="Tan S."/>
            <person name="Liu J."/>
            <person name="Fang Y."/>
            <person name="Hedlund B.P."/>
            <person name="Lian Z.H."/>
            <person name="Huang L.Y."/>
            <person name="Li J.T."/>
            <person name="Huang L.N."/>
            <person name="Li W.J."/>
            <person name="Jiang H.C."/>
            <person name="Dong H.L."/>
            <person name="Shu W.S."/>
        </authorList>
    </citation>
    <scope>NUCLEOTIDE SEQUENCE [LARGE SCALE GENOMIC DNA]</scope>
    <source>
        <strain evidence="3">AP2</strain>
    </source>
</reference>
<sequence length="349" mass="40074">MKKTALLYNQELEKYKYAEYHPLKRERIIYTMQKIKKYSKGVYENFIAEPASIEEMSLYHGEDYIKYLYEIENDKTKYIPNKYGIGTPDNPYFKGIFSTSAIHVGAVNLAADLIVKENYSDVFYFPGGLHHAKKNQAWGFCFVNDPVYAILRLLNYKKKVLYVDVDAHFCDGVVCAFKNNPVNKKDLLIMSFHESGDFLFPGEGYIEENDSINFPLYPGTDDHTYLLNFKKVFDTVFDEFQPDVIIAQIGADSSKFDILSHLDLSLKGYLNIIKIINEKNANKIWLGGGGYNNKFTSCAWSSAFRLVLGDINAGDIKHNIKDLKAFNYAEKNYDFLAKNILLKLTAQLD</sequence>
<evidence type="ECO:0000313" key="4">
    <source>
        <dbReference type="Proteomes" id="UP000316562"/>
    </source>
</evidence>
<organism evidence="3 4">
    <name type="scientific">Acididesulfobacter guangdongensis</name>
    <dbReference type="NCBI Taxonomy" id="2597225"/>
    <lineage>
        <taxon>Bacteria</taxon>
        <taxon>Deltaproteobacteria</taxon>
        <taxon>Candidatus Acidulodesulfobacterales</taxon>
        <taxon>Candidatus Acididesulfobacter</taxon>
    </lineage>
</organism>
<evidence type="ECO:0000259" key="2">
    <source>
        <dbReference type="Pfam" id="PF00850"/>
    </source>
</evidence>
<evidence type="ECO:0000256" key="1">
    <source>
        <dbReference type="ARBA" id="ARBA00005947"/>
    </source>
</evidence>
<dbReference type="InterPro" id="IPR023801">
    <property type="entry name" value="His_deacetylse_dom"/>
</dbReference>
<protein>
    <recommendedName>
        <fullName evidence="2">Histone deacetylase domain-containing protein</fullName>
    </recommendedName>
</protein>
<dbReference type="PANTHER" id="PTHR10625:SF10">
    <property type="entry name" value="HISTONE DEACETYLASE HDAC1"/>
    <property type="match status" value="1"/>
</dbReference>
<dbReference type="PRINTS" id="PR01270">
    <property type="entry name" value="HDASUPER"/>
</dbReference>
<dbReference type="AlphaFoldDB" id="A0A519BJA1"/>
<gene>
    <name evidence="3" type="ORF">EVJ46_03705</name>
</gene>
<dbReference type="GO" id="GO:0040029">
    <property type="term" value="P:epigenetic regulation of gene expression"/>
    <property type="evidence" value="ECO:0007669"/>
    <property type="project" value="TreeGrafter"/>
</dbReference>
<comment type="similarity">
    <text evidence="1">Belongs to the histone deacetylase family.</text>
</comment>
<evidence type="ECO:0000313" key="3">
    <source>
        <dbReference type="EMBL" id="RZD17345.1"/>
    </source>
</evidence>
<dbReference type="EMBL" id="SGBC01000001">
    <property type="protein sequence ID" value="RZD17345.1"/>
    <property type="molecule type" value="Genomic_DNA"/>
</dbReference>
<dbReference type="InterPro" id="IPR037138">
    <property type="entry name" value="His_deacetylse_dom_sf"/>
</dbReference>
<dbReference type="SUPFAM" id="SSF52768">
    <property type="entry name" value="Arginase/deacetylase"/>
    <property type="match status" value="1"/>
</dbReference>
<dbReference type="GO" id="GO:0004407">
    <property type="term" value="F:histone deacetylase activity"/>
    <property type="evidence" value="ECO:0007669"/>
    <property type="project" value="TreeGrafter"/>
</dbReference>
<comment type="caution">
    <text evidence="3">The sequence shown here is derived from an EMBL/GenBank/DDBJ whole genome shotgun (WGS) entry which is preliminary data.</text>
</comment>
<accession>A0A519BJA1</accession>
<feature type="domain" description="Histone deacetylase" evidence="2">
    <location>
        <begin position="21"/>
        <end position="305"/>
    </location>
</feature>
<proteinExistence type="inferred from homology"/>
<dbReference type="Gene3D" id="3.40.800.20">
    <property type="entry name" value="Histone deacetylase domain"/>
    <property type="match status" value="1"/>
</dbReference>
<dbReference type="InterPro" id="IPR000286">
    <property type="entry name" value="HDACs"/>
</dbReference>
<dbReference type="Pfam" id="PF00850">
    <property type="entry name" value="Hist_deacetyl"/>
    <property type="match status" value="1"/>
</dbReference>